<dbReference type="OrthoDB" id="9809084at2"/>
<dbReference type="FunFam" id="3.40.1010.10:FF:000007">
    <property type="entry name" value="Ribosomal RNA small subunit methyltransferase I"/>
    <property type="match status" value="1"/>
</dbReference>
<dbReference type="PANTHER" id="PTHR46111:SF1">
    <property type="entry name" value="RIBOSOMAL RNA SMALL SUBUNIT METHYLTRANSFERASE I"/>
    <property type="match status" value="1"/>
</dbReference>
<evidence type="ECO:0000256" key="1">
    <source>
        <dbReference type="ARBA" id="ARBA00022490"/>
    </source>
</evidence>
<proteinExistence type="inferred from homology"/>
<evidence type="ECO:0000256" key="2">
    <source>
        <dbReference type="ARBA" id="ARBA00022552"/>
    </source>
</evidence>
<comment type="caution">
    <text evidence="9">The sequence shown here is derived from an EMBL/GenBank/DDBJ whole genome shotgun (WGS) entry which is preliminary data.</text>
</comment>
<gene>
    <name evidence="6 9" type="primary">rsmI</name>
    <name evidence="9" type="ORF">CJP74_06250</name>
</gene>
<sequence length="279" mass="30888">MPENGILYIVATPIGNLNDLSPRAKEVLSSVDAILCEDTRHSSTLFSAFGIKKPLLAYHDHNERNIAQNIIAQLQEGKNLALVSDAGTPLISDPGYYLTSLCHEHNIKVSPIPGSCAFVAALSASGMPSDSFTFYGFLPAKSKQRQEKLEQIKQSEATAIFYESTHRIKDTLADIITVLGQERKICLARELTKQFETIVTTSAQGIKEYLESNSDHCRGEFVLIIQGCSQKQEASLTPEIENLIKELASELPPKKVAKIVANCFKLDKKEIYNYLISQK</sequence>
<dbReference type="NCBIfam" id="TIGR00096">
    <property type="entry name" value="16S rRNA (cytidine(1402)-2'-O)-methyltransferase"/>
    <property type="match status" value="1"/>
</dbReference>
<comment type="catalytic activity">
    <reaction evidence="6">
        <text>cytidine(1402) in 16S rRNA + S-adenosyl-L-methionine = 2'-O-methylcytidine(1402) in 16S rRNA + S-adenosyl-L-homocysteine + H(+)</text>
        <dbReference type="Rhea" id="RHEA:42924"/>
        <dbReference type="Rhea" id="RHEA-COMP:10285"/>
        <dbReference type="Rhea" id="RHEA-COMP:10286"/>
        <dbReference type="ChEBI" id="CHEBI:15378"/>
        <dbReference type="ChEBI" id="CHEBI:57856"/>
        <dbReference type="ChEBI" id="CHEBI:59789"/>
        <dbReference type="ChEBI" id="CHEBI:74495"/>
        <dbReference type="ChEBI" id="CHEBI:82748"/>
        <dbReference type="EC" id="2.1.1.198"/>
    </reaction>
</comment>
<dbReference type="Pfam" id="PF23016">
    <property type="entry name" value="RsmI_C"/>
    <property type="match status" value="1"/>
</dbReference>
<keyword evidence="2 6" id="KW-0698">rRNA processing</keyword>
<dbReference type="PROSITE" id="PS01296">
    <property type="entry name" value="RSMI"/>
    <property type="match status" value="1"/>
</dbReference>
<dbReference type="Gene3D" id="3.30.950.10">
    <property type="entry name" value="Methyltransferase, Cobalt-precorrin-4 Transmethylase, Domain 2"/>
    <property type="match status" value="1"/>
</dbReference>
<dbReference type="HAMAP" id="MF_01877">
    <property type="entry name" value="16SrRNA_methyltr_I"/>
    <property type="match status" value="1"/>
</dbReference>
<evidence type="ECO:0000256" key="5">
    <source>
        <dbReference type="ARBA" id="ARBA00022691"/>
    </source>
</evidence>
<dbReference type="Proteomes" id="UP000266258">
    <property type="component" value="Unassembled WGS sequence"/>
</dbReference>
<dbReference type="EC" id="2.1.1.198" evidence="6"/>
<dbReference type="PIRSF" id="PIRSF005917">
    <property type="entry name" value="MTase_YraL"/>
    <property type="match status" value="1"/>
</dbReference>
<dbReference type="InterPro" id="IPR014776">
    <property type="entry name" value="4pyrrole_Mease_sub2"/>
</dbReference>
<dbReference type="PANTHER" id="PTHR46111">
    <property type="entry name" value="RIBOSOMAL RNA SMALL SUBUNIT METHYLTRANSFERASE I"/>
    <property type="match status" value="1"/>
</dbReference>
<comment type="function">
    <text evidence="6">Catalyzes the 2'-O-methylation of the ribose of cytidine 1402 (C1402) in 16S rRNA.</text>
</comment>
<keyword evidence="3 6" id="KW-0489">Methyltransferase</keyword>
<accession>A0A3A1Y2W7</accession>
<evidence type="ECO:0000256" key="4">
    <source>
        <dbReference type="ARBA" id="ARBA00022679"/>
    </source>
</evidence>
<dbReference type="InterPro" id="IPR053910">
    <property type="entry name" value="RsmI_HTH"/>
</dbReference>
<evidence type="ECO:0000313" key="10">
    <source>
        <dbReference type="Proteomes" id="UP000266258"/>
    </source>
</evidence>
<feature type="domain" description="RsmI HTH" evidence="8">
    <location>
        <begin position="236"/>
        <end position="279"/>
    </location>
</feature>
<dbReference type="InterPro" id="IPR014777">
    <property type="entry name" value="4pyrrole_Mease_sub1"/>
</dbReference>
<keyword evidence="4 6" id="KW-0808">Transferase</keyword>
<evidence type="ECO:0000256" key="6">
    <source>
        <dbReference type="HAMAP-Rule" id="MF_01877"/>
    </source>
</evidence>
<dbReference type="RefSeq" id="WP_119497416.1">
    <property type="nucleotide sequence ID" value="NZ_NRJH01000054.1"/>
</dbReference>
<evidence type="ECO:0000256" key="3">
    <source>
        <dbReference type="ARBA" id="ARBA00022603"/>
    </source>
</evidence>
<dbReference type="InterPro" id="IPR008189">
    <property type="entry name" value="rRNA_ssu_MeTfrase_I"/>
</dbReference>
<evidence type="ECO:0000259" key="7">
    <source>
        <dbReference type="Pfam" id="PF00590"/>
    </source>
</evidence>
<protein>
    <recommendedName>
        <fullName evidence="6">Ribosomal RNA small subunit methyltransferase I</fullName>
        <ecNumber evidence="6">2.1.1.198</ecNumber>
    </recommendedName>
    <alternativeName>
        <fullName evidence="6">16S rRNA 2'-O-ribose C1402 methyltransferase</fullName>
    </alternativeName>
    <alternativeName>
        <fullName evidence="6">rRNA (cytidine-2'-O-)-methyltransferase RsmI</fullName>
    </alternativeName>
</protein>
<dbReference type="EMBL" id="NRJH01000054">
    <property type="protein sequence ID" value="RIY31770.1"/>
    <property type="molecule type" value="Genomic_DNA"/>
</dbReference>
<dbReference type="InterPro" id="IPR035996">
    <property type="entry name" value="4pyrrol_Methylase_sf"/>
</dbReference>
<dbReference type="FunFam" id="3.30.950.10:FF:000002">
    <property type="entry name" value="Ribosomal RNA small subunit methyltransferase I"/>
    <property type="match status" value="1"/>
</dbReference>
<keyword evidence="5 6" id="KW-0949">S-adenosyl-L-methionine</keyword>
<evidence type="ECO:0000259" key="8">
    <source>
        <dbReference type="Pfam" id="PF23016"/>
    </source>
</evidence>
<reference evidence="9 10" key="1">
    <citation type="submission" date="2017-08" db="EMBL/GenBank/DDBJ databases">
        <title>Reclassification of Bisgaard taxon 37 and 44.</title>
        <authorList>
            <person name="Christensen H."/>
        </authorList>
    </citation>
    <scope>NUCLEOTIDE SEQUENCE [LARGE SCALE GENOMIC DNA]</scope>
    <source>
        <strain evidence="9 10">B96_4</strain>
    </source>
</reference>
<dbReference type="GO" id="GO:0070677">
    <property type="term" value="F:rRNA (cytosine-2'-O-)-methyltransferase activity"/>
    <property type="evidence" value="ECO:0007669"/>
    <property type="project" value="UniProtKB-UniRule"/>
</dbReference>
<dbReference type="InterPro" id="IPR018063">
    <property type="entry name" value="SAM_MeTrfase_RsmI_CS"/>
</dbReference>
<keyword evidence="10" id="KW-1185">Reference proteome</keyword>
<dbReference type="GO" id="GO:0005737">
    <property type="term" value="C:cytoplasm"/>
    <property type="evidence" value="ECO:0007669"/>
    <property type="project" value="UniProtKB-SubCell"/>
</dbReference>
<evidence type="ECO:0000313" key="9">
    <source>
        <dbReference type="EMBL" id="RIY31770.1"/>
    </source>
</evidence>
<dbReference type="CDD" id="cd11648">
    <property type="entry name" value="RsmI"/>
    <property type="match status" value="1"/>
</dbReference>
<dbReference type="InterPro" id="IPR000878">
    <property type="entry name" value="4pyrrol_Mease"/>
</dbReference>
<keyword evidence="1 6" id="KW-0963">Cytoplasm</keyword>
<name>A0A3A1Y2W7_9GAMM</name>
<comment type="subcellular location">
    <subcellularLocation>
        <location evidence="6">Cytoplasm</location>
    </subcellularLocation>
</comment>
<dbReference type="Pfam" id="PF00590">
    <property type="entry name" value="TP_methylase"/>
    <property type="match status" value="1"/>
</dbReference>
<organism evidence="9 10">
    <name type="scientific">Psittacicella melopsittaci</name>
    <dbReference type="NCBI Taxonomy" id="2028576"/>
    <lineage>
        <taxon>Bacteria</taxon>
        <taxon>Pseudomonadati</taxon>
        <taxon>Pseudomonadota</taxon>
        <taxon>Gammaproteobacteria</taxon>
        <taxon>Pasteurellales</taxon>
        <taxon>Psittacicellaceae</taxon>
        <taxon>Psittacicella</taxon>
    </lineage>
</organism>
<dbReference type="AlphaFoldDB" id="A0A3A1Y2W7"/>
<dbReference type="Gene3D" id="3.40.1010.10">
    <property type="entry name" value="Cobalt-precorrin-4 Transmethylase, Domain 1"/>
    <property type="match status" value="1"/>
</dbReference>
<feature type="domain" description="Tetrapyrrole methylase" evidence="7">
    <location>
        <begin position="7"/>
        <end position="204"/>
    </location>
</feature>
<comment type="similarity">
    <text evidence="6">Belongs to the methyltransferase superfamily. RsmI family.</text>
</comment>
<dbReference type="SUPFAM" id="SSF53790">
    <property type="entry name" value="Tetrapyrrole methylase"/>
    <property type="match status" value="1"/>
</dbReference>